<organism evidence="1 2">
    <name type="scientific">Dryococelus australis</name>
    <dbReference type="NCBI Taxonomy" id="614101"/>
    <lineage>
        <taxon>Eukaryota</taxon>
        <taxon>Metazoa</taxon>
        <taxon>Ecdysozoa</taxon>
        <taxon>Arthropoda</taxon>
        <taxon>Hexapoda</taxon>
        <taxon>Insecta</taxon>
        <taxon>Pterygota</taxon>
        <taxon>Neoptera</taxon>
        <taxon>Polyneoptera</taxon>
        <taxon>Phasmatodea</taxon>
        <taxon>Verophasmatodea</taxon>
        <taxon>Anareolatae</taxon>
        <taxon>Phasmatidae</taxon>
        <taxon>Eurycanthinae</taxon>
        <taxon>Dryococelus</taxon>
    </lineage>
</organism>
<dbReference type="EMBL" id="JARBHB010000009">
    <property type="protein sequence ID" value="KAJ8874940.1"/>
    <property type="molecule type" value="Genomic_DNA"/>
</dbReference>
<evidence type="ECO:0000313" key="2">
    <source>
        <dbReference type="Proteomes" id="UP001159363"/>
    </source>
</evidence>
<sequence length="826" mass="91109">MKSFLLIIPAIDRTFSRYTQRKKKKRNETLPLLFHSCVGELPRCRIPFLESYSRAFSSHSCAIGRRNSSGHYIPIKRPAGCPNISGAYQPHKTMSSQAVLQSVEALHCAQPVRKRAHFRASRGQSEGGKAHFASVFSHVFCDPSLRSRTTRENVRYFALRPVDIPGHVSRSVYNGKRVRVPMASFRLHHQIISVWYLHIVLSSELHMYAKFRLNWITGSVLKSTCKVSPERTTKLTAKTSLESRSGVNRDEYGAAPECKGGGKRHTPDETCQLPVSSGATTACENLGGDPAGDRTRIVSVRTGRSSRLVTAAPCQGGRNSHTELCMLSTVYKDQARIFPDHPKVRWTSHLVKRCGELNTFLELVSFARRWGNYLDCLHKALGNIAAARLACMKVALQRKRKGLVGCLEGCWCGCIRGKWEPRRYPEDIRGKHGECVGVVESMFAMGYSPHVMPLYVAKNSKNPDTAAQSSVANTIRNLESCSKQRTSPTTSINTTCGPLRGRVIKSRGFGVSCDSWAIPERRGTTAAICECALASLCAVKSGTDLRDCGLDGRVDDGKGQESATTGKDEGYNADLKTHMAARGGARVSIECTSSFTLPLALSPRSCDSREDTLWREEREREESSPGSHEVEAGVVPLFVARRLCHVAGWLAGVRALRLVARDAVLAGTLCRQPPQTLAVNTSHHNTGWSEVSIECRRRNARAGGTGDPREYPAISGIVRLPNGKTPGVTPLGIEPGSPLVGEEGRNAMKPAYRTDYIVIHVYADRTKPSGHYISLSTCKHIFLRYRLAVGCKLFSTVQFRSLIVYTDIPKLMMRTKLDAVVFLPLV</sequence>
<name>A0ABQ9GSD9_9NEOP</name>
<proteinExistence type="predicted"/>
<keyword evidence="2" id="KW-1185">Reference proteome</keyword>
<protein>
    <submittedName>
        <fullName evidence="1">Uncharacterized protein</fullName>
    </submittedName>
</protein>
<accession>A0ABQ9GSD9</accession>
<gene>
    <name evidence="1" type="ORF">PR048_022830</name>
</gene>
<evidence type="ECO:0000313" key="1">
    <source>
        <dbReference type="EMBL" id="KAJ8874940.1"/>
    </source>
</evidence>
<reference evidence="1 2" key="1">
    <citation type="submission" date="2023-02" db="EMBL/GenBank/DDBJ databases">
        <title>LHISI_Scaffold_Assembly.</title>
        <authorList>
            <person name="Stuart O.P."/>
            <person name="Cleave R."/>
            <person name="Magrath M.J.L."/>
            <person name="Mikheyev A.S."/>
        </authorList>
    </citation>
    <scope>NUCLEOTIDE SEQUENCE [LARGE SCALE GENOMIC DNA]</scope>
    <source>
        <strain evidence="1">Daus_M_001</strain>
        <tissue evidence="1">Leg muscle</tissue>
    </source>
</reference>
<comment type="caution">
    <text evidence="1">The sequence shown here is derived from an EMBL/GenBank/DDBJ whole genome shotgun (WGS) entry which is preliminary data.</text>
</comment>
<dbReference type="Proteomes" id="UP001159363">
    <property type="component" value="Chromosome 8"/>
</dbReference>